<keyword evidence="1" id="KW-0472">Membrane</keyword>
<accession>A0A1D9FXK8</accession>
<name>A0A1D9FXK8_MOOP1</name>
<reference evidence="3" key="1">
    <citation type="submission" date="2016-10" db="EMBL/GenBank/DDBJ databases">
        <title>Comparative genomics uncovers the prolific and rare metabolic potential of the cyanobacterial genus Moorea.</title>
        <authorList>
            <person name="Leao T."/>
            <person name="Castelao G."/>
            <person name="Korobeynikov A."/>
            <person name="Monroe E.A."/>
            <person name="Podell S."/>
            <person name="Glukhov E."/>
            <person name="Allen E."/>
            <person name="Gerwick W.H."/>
            <person name="Gerwick L."/>
        </authorList>
    </citation>
    <scope>NUCLEOTIDE SEQUENCE [LARGE SCALE GENOMIC DNA]</scope>
    <source>
        <strain evidence="3">JHB</strain>
    </source>
</reference>
<dbReference type="AlphaFoldDB" id="A0A1D9FXK8"/>
<evidence type="ECO:0000256" key="1">
    <source>
        <dbReference type="SAM" id="Phobius"/>
    </source>
</evidence>
<feature type="transmembrane region" description="Helical" evidence="1">
    <location>
        <begin position="38"/>
        <end position="57"/>
    </location>
</feature>
<dbReference type="EMBL" id="CP017708">
    <property type="protein sequence ID" value="AOY80106.1"/>
    <property type="molecule type" value="Genomic_DNA"/>
</dbReference>
<keyword evidence="1" id="KW-1133">Transmembrane helix</keyword>
<dbReference type="Proteomes" id="UP000176944">
    <property type="component" value="Chromosome"/>
</dbReference>
<evidence type="ECO:0000313" key="3">
    <source>
        <dbReference type="Proteomes" id="UP000176944"/>
    </source>
</evidence>
<sequence length="83" mass="9140">MNKKLIWYIKSQAGVLLFPLGLCLFGEAVSKRIEGEPWFWLGTLSLVVINAGIGLMIESGLISGFPRDNVAKDDSKESVLKTE</sequence>
<protein>
    <submittedName>
        <fullName evidence="2">Uncharacterized protein</fullName>
    </submittedName>
</protein>
<proteinExistence type="predicted"/>
<gene>
    <name evidence="2" type="ORF">BJP36_09365</name>
</gene>
<organism evidence="2 3">
    <name type="scientific">Moorena producens (strain JHB)</name>
    <dbReference type="NCBI Taxonomy" id="1454205"/>
    <lineage>
        <taxon>Bacteria</taxon>
        <taxon>Bacillati</taxon>
        <taxon>Cyanobacteriota</taxon>
        <taxon>Cyanophyceae</taxon>
        <taxon>Coleofasciculales</taxon>
        <taxon>Coleofasciculaceae</taxon>
        <taxon>Moorena</taxon>
    </lineage>
</organism>
<keyword evidence="1" id="KW-0812">Transmembrane</keyword>
<evidence type="ECO:0000313" key="2">
    <source>
        <dbReference type="EMBL" id="AOY80106.1"/>
    </source>
</evidence>